<dbReference type="NCBIfam" id="TIGR02824">
    <property type="entry name" value="quinone_pig3"/>
    <property type="match status" value="1"/>
</dbReference>
<dbReference type="AlphaFoldDB" id="A0AAW1TBI4"/>
<dbReference type="CDD" id="cd05276">
    <property type="entry name" value="p53_inducible_oxidoreductase"/>
    <property type="match status" value="1"/>
</dbReference>
<gene>
    <name evidence="10" type="ORF">WJX84_005431</name>
</gene>
<name>A0AAW1TBI4_9CHLO</name>
<evidence type="ECO:0000256" key="2">
    <source>
        <dbReference type="ARBA" id="ARBA00006824"/>
    </source>
</evidence>
<sequence>MKGIICDGAGGPEVLKLSEVPEPKLKAGEVLIAVKATALNGADVMQRMGNYPPPPGASELLGLEVSGVILETAEGASKFRAGDKVMALLDGGGYAEEVSVPEGFVMPLPKGFSWEQGAAVPETWITAYLELIMLGELRQGQAILIHAGASGVGAAAIQIAKDVGATVFVTASSSEKLHFCKDLGADHLINYKEEDFEKVVKEHTTAKSLPAVPGGNTKAPGVDVILDLVGASHFPKNIEALSIEGCLLLVGLPSGMKAEINLAQVLMKRLKIIGSTLRARPREQKEEIVKSFTKFAIGKLESGNSSPSFAQWSVGGRTHDFLRTARFAAYGFCVHATSCHLLYNILDQNVSPGNPTSAKAVMVKLFFDQCIFAPISVCIFYAVLKTLEGRPHDIQVTLRDKLWPTLKAGYTIWPIANLINFVFIPSKQRVLYLNVIQMAWNVVLCRIASADKPALDKKHSSIGFKDHVDRRPQTLSQYLQSARKPVRHKADAASRADSLSRGKGTTLPLPAV</sequence>
<evidence type="ECO:0000256" key="6">
    <source>
        <dbReference type="ARBA" id="ARBA00023002"/>
    </source>
</evidence>
<dbReference type="InterPro" id="IPR020843">
    <property type="entry name" value="ER"/>
</dbReference>
<dbReference type="InterPro" id="IPR007248">
    <property type="entry name" value="Mpv17_PMP22"/>
</dbReference>
<dbReference type="InterPro" id="IPR036291">
    <property type="entry name" value="NAD(P)-bd_dom_sf"/>
</dbReference>
<dbReference type="InterPro" id="IPR011032">
    <property type="entry name" value="GroES-like_sf"/>
</dbReference>
<feature type="region of interest" description="Disordered" evidence="8">
    <location>
        <begin position="490"/>
        <end position="512"/>
    </location>
</feature>
<keyword evidence="3" id="KW-0812">Transmembrane</keyword>
<reference evidence="10 11" key="1">
    <citation type="journal article" date="2024" name="Nat. Commun.">
        <title>Phylogenomics reveals the evolutionary origins of lichenization in chlorophyte algae.</title>
        <authorList>
            <person name="Puginier C."/>
            <person name="Libourel C."/>
            <person name="Otte J."/>
            <person name="Skaloud P."/>
            <person name="Haon M."/>
            <person name="Grisel S."/>
            <person name="Petersen M."/>
            <person name="Berrin J.G."/>
            <person name="Delaux P.M."/>
            <person name="Dal Grande F."/>
            <person name="Keller J."/>
        </authorList>
    </citation>
    <scope>NUCLEOTIDE SEQUENCE [LARGE SCALE GENOMIC DNA]</scope>
    <source>
        <strain evidence="10 11">SAG 2523</strain>
    </source>
</reference>
<dbReference type="SUPFAM" id="SSF50129">
    <property type="entry name" value="GroES-like"/>
    <property type="match status" value="1"/>
</dbReference>
<comment type="caution">
    <text evidence="10">The sequence shown here is derived from an EMBL/GenBank/DDBJ whole genome shotgun (WGS) entry which is preliminary data.</text>
</comment>
<evidence type="ECO:0000313" key="10">
    <source>
        <dbReference type="EMBL" id="KAK9867176.1"/>
    </source>
</evidence>
<accession>A0AAW1TBI4</accession>
<dbReference type="Pfam" id="PF04117">
    <property type="entry name" value="Mpv17_PMP22"/>
    <property type="match status" value="1"/>
</dbReference>
<evidence type="ECO:0000256" key="7">
    <source>
        <dbReference type="ARBA" id="ARBA00023136"/>
    </source>
</evidence>
<evidence type="ECO:0000256" key="1">
    <source>
        <dbReference type="ARBA" id="ARBA00004141"/>
    </source>
</evidence>
<dbReference type="EMBL" id="JALJOV010000104">
    <property type="protein sequence ID" value="KAK9867176.1"/>
    <property type="molecule type" value="Genomic_DNA"/>
</dbReference>
<dbReference type="SUPFAM" id="SSF51735">
    <property type="entry name" value="NAD(P)-binding Rossmann-fold domains"/>
    <property type="match status" value="1"/>
</dbReference>
<dbReference type="PANTHER" id="PTHR48106">
    <property type="entry name" value="QUINONE OXIDOREDUCTASE PIG3-RELATED"/>
    <property type="match status" value="1"/>
</dbReference>
<comment type="similarity">
    <text evidence="2">Belongs to the peroxisomal membrane protein PXMP2/4 family.</text>
</comment>
<feature type="compositionally biased region" description="Basic and acidic residues" evidence="8">
    <location>
        <begin position="490"/>
        <end position="500"/>
    </location>
</feature>
<keyword evidence="4" id="KW-0521">NADP</keyword>
<keyword evidence="11" id="KW-1185">Reference proteome</keyword>
<dbReference type="GO" id="GO:0016020">
    <property type="term" value="C:membrane"/>
    <property type="evidence" value="ECO:0007669"/>
    <property type="project" value="UniProtKB-SubCell"/>
</dbReference>
<dbReference type="Proteomes" id="UP001485043">
    <property type="component" value="Unassembled WGS sequence"/>
</dbReference>
<dbReference type="Pfam" id="PF08240">
    <property type="entry name" value="ADH_N"/>
    <property type="match status" value="1"/>
</dbReference>
<comment type="subcellular location">
    <subcellularLocation>
        <location evidence="1">Membrane</location>
        <topology evidence="1">Multi-pass membrane protein</topology>
    </subcellularLocation>
</comment>
<organism evidence="10 11">
    <name type="scientific">Apatococcus fuscideae</name>
    <dbReference type="NCBI Taxonomy" id="2026836"/>
    <lineage>
        <taxon>Eukaryota</taxon>
        <taxon>Viridiplantae</taxon>
        <taxon>Chlorophyta</taxon>
        <taxon>core chlorophytes</taxon>
        <taxon>Trebouxiophyceae</taxon>
        <taxon>Chlorellales</taxon>
        <taxon>Chlorellaceae</taxon>
        <taxon>Apatococcus</taxon>
    </lineage>
</organism>
<proteinExistence type="inferred from homology"/>
<protein>
    <recommendedName>
        <fullName evidence="9">Enoyl reductase (ER) domain-containing protein</fullName>
    </recommendedName>
</protein>
<dbReference type="Gene3D" id="3.40.50.720">
    <property type="entry name" value="NAD(P)-binding Rossmann-like Domain"/>
    <property type="match status" value="1"/>
</dbReference>
<evidence type="ECO:0000256" key="5">
    <source>
        <dbReference type="ARBA" id="ARBA00022989"/>
    </source>
</evidence>
<evidence type="ECO:0000259" key="9">
    <source>
        <dbReference type="SMART" id="SM00829"/>
    </source>
</evidence>
<dbReference type="Pfam" id="PF00107">
    <property type="entry name" value="ADH_zinc_N"/>
    <property type="match status" value="1"/>
</dbReference>
<dbReference type="SMART" id="SM00829">
    <property type="entry name" value="PKS_ER"/>
    <property type="match status" value="1"/>
</dbReference>
<keyword evidence="5" id="KW-1133">Transmembrane helix</keyword>
<dbReference type="Gene3D" id="3.90.180.10">
    <property type="entry name" value="Medium-chain alcohol dehydrogenases, catalytic domain"/>
    <property type="match status" value="1"/>
</dbReference>
<dbReference type="InterPro" id="IPR013149">
    <property type="entry name" value="ADH-like_C"/>
</dbReference>
<dbReference type="GO" id="GO:0070402">
    <property type="term" value="F:NADPH binding"/>
    <property type="evidence" value="ECO:0007669"/>
    <property type="project" value="TreeGrafter"/>
</dbReference>
<dbReference type="InterPro" id="IPR013154">
    <property type="entry name" value="ADH-like_N"/>
</dbReference>
<evidence type="ECO:0000256" key="4">
    <source>
        <dbReference type="ARBA" id="ARBA00022857"/>
    </source>
</evidence>
<keyword evidence="6" id="KW-0560">Oxidoreductase</keyword>
<keyword evidence="7" id="KW-0472">Membrane</keyword>
<evidence type="ECO:0000256" key="8">
    <source>
        <dbReference type="SAM" id="MobiDB-lite"/>
    </source>
</evidence>
<evidence type="ECO:0000256" key="3">
    <source>
        <dbReference type="ARBA" id="ARBA00022692"/>
    </source>
</evidence>
<dbReference type="GO" id="GO:0016651">
    <property type="term" value="F:oxidoreductase activity, acting on NAD(P)H"/>
    <property type="evidence" value="ECO:0007669"/>
    <property type="project" value="TreeGrafter"/>
</dbReference>
<dbReference type="InterPro" id="IPR014189">
    <property type="entry name" value="Quinone_OxRdtase_PIG3"/>
</dbReference>
<dbReference type="PANTHER" id="PTHR48106:SF18">
    <property type="entry name" value="QUINONE OXIDOREDUCTASE PIG3"/>
    <property type="match status" value="1"/>
</dbReference>
<evidence type="ECO:0000313" key="11">
    <source>
        <dbReference type="Proteomes" id="UP001485043"/>
    </source>
</evidence>
<feature type="domain" description="Enoyl reductase (ER)" evidence="9">
    <location>
        <begin position="10"/>
        <end position="300"/>
    </location>
</feature>